<dbReference type="Proteomes" id="UP001500967">
    <property type="component" value="Unassembled WGS sequence"/>
</dbReference>
<accession>A0ABP3EYA6</accession>
<feature type="compositionally biased region" description="Low complexity" evidence="1">
    <location>
        <begin position="34"/>
        <end position="71"/>
    </location>
</feature>
<evidence type="ECO:0000313" key="3">
    <source>
        <dbReference type="EMBL" id="GAA0281448.1"/>
    </source>
</evidence>
<evidence type="ECO:0000256" key="2">
    <source>
        <dbReference type="SAM" id="Phobius"/>
    </source>
</evidence>
<evidence type="ECO:0000256" key="1">
    <source>
        <dbReference type="SAM" id="MobiDB-lite"/>
    </source>
</evidence>
<sequence length="369" mass="36828">MSWTPPDGSQPPPTASDPTAPRSSPPAGSEAAVSPVPAGSDAAGGSVAAEDESSVGNSGASSGSGSADSEGPVSSVPASSDGAEGRPPASRQAPGVAGQHAPPGYPPPAGYSAAGVQPGYPAHPASGAQAGYPPPVPGPPPGYPPAGYPAPGVPGGPPAPGYPSYGYPGVPAPRRTNGKLIAGIVVGVVVVLVLCGGLAVGGLFLARNSTNDTATATAAIDGVVDYRASNPGMLTQQHVTGDVTYPVSPPVGGNHASQWQNCQGDVYPAPVGNPNAVHSLEHGAVWITYRPDLPADQIDTLAAKVKGTDYTLMSPFPGLDQPISLQAWGYQLKLDNADDQRIDDFLEKYRIEASIEPGATCGNGTTATR</sequence>
<reference evidence="4" key="1">
    <citation type="journal article" date="2019" name="Int. J. Syst. Evol. Microbiol.">
        <title>The Global Catalogue of Microorganisms (GCM) 10K type strain sequencing project: providing services to taxonomists for standard genome sequencing and annotation.</title>
        <authorList>
            <consortium name="The Broad Institute Genomics Platform"/>
            <consortium name="The Broad Institute Genome Sequencing Center for Infectious Disease"/>
            <person name="Wu L."/>
            <person name="Ma J."/>
        </authorList>
    </citation>
    <scope>NUCLEOTIDE SEQUENCE [LARGE SCALE GENOMIC DNA]</scope>
    <source>
        <strain evidence="4">JCM 10425</strain>
    </source>
</reference>
<feature type="transmembrane region" description="Helical" evidence="2">
    <location>
        <begin position="180"/>
        <end position="205"/>
    </location>
</feature>
<name>A0ABP3EYA6_9ACTN</name>
<protein>
    <recommendedName>
        <fullName evidence="5">DUF3105 domain-containing protein</fullName>
    </recommendedName>
</protein>
<feature type="region of interest" description="Disordered" evidence="1">
    <location>
        <begin position="1"/>
        <end position="139"/>
    </location>
</feature>
<keyword evidence="2" id="KW-0472">Membrane</keyword>
<keyword evidence="4" id="KW-1185">Reference proteome</keyword>
<dbReference type="Pfam" id="PF11303">
    <property type="entry name" value="DUF3105"/>
    <property type="match status" value="1"/>
</dbReference>
<evidence type="ECO:0008006" key="5">
    <source>
        <dbReference type="Google" id="ProtNLM"/>
    </source>
</evidence>
<organism evidence="3 4">
    <name type="scientific">Cryptosporangium japonicum</name>
    <dbReference type="NCBI Taxonomy" id="80872"/>
    <lineage>
        <taxon>Bacteria</taxon>
        <taxon>Bacillati</taxon>
        <taxon>Actinomycetota</taxon>
        <taxon>Actinomycetes</taxon>
        <taxon>Cryptosporangiales</taxon>
        <taxon>Cryptosporangiaceae</taxon>
        <taxon>Cryptosporangium</taxon>
    </lineage>
</organism>
<evidence type="ECO:0000313" key="4">
    <source>
        <dbReference type="Proteomes" id="UP001500967"/>
    </source>
</evidence>
<dbReference type="InterPro" id="IPR021454">
    <property type="entry name" value="DUF3105"/>
</dbReference>
<keyword evidence="2" id="KW-0812">Transmembrane</keyword>
<keyword evidence="2" id="KW-1133">Transmembrane helix</keyword>
<comment type="caution">
    <text evidence="3">The sequence shown here is derived from an EMBL/GenBank/DDBJ whole genome shotgun (WGS) entry which is preliminary data.</text>
</comment>
<gene>
    <name evidence="3" type="ORF">GCM10009539_81630</name>
</gene>
<dbReference type="EMBL" id="BAAAGX010000046">
    <property type="protein sequence ID" value="GAA0281448.1"/>
    <property type="molecule type" value="Genomic_DNA"/>
</dbReference>
<proteinExistence type="predicted"/>